<dbReference type="SUPFAM" id="SSF52821">
    <property type="entry name" value="Rhodanese/Cell cycle control phosphatase"/>
    <property type="match status" value="1"/>
</dbReference>
<organism evidence="2 3">
    <name type="scientific">Rubrimonas cliftonensis</name>
    <dbReference type="NCBI Taxonomy" id="89524"/>
    <lineage>
        <taxon>Bacteria</taxon>
        <taxon>Pseudomonadati</taxon>
        <taxon>Pseudomonadota</taxon>
        <taxon>Alphaproteobacteria</taxon>
        <taxon>Rhodobacterales</taxon>
        <taxon>Paracoccaceae</taxon>
        <taxon>Rubrimonas</taxon>
    </lineage>
</organism>
<accession>A0A1H3X4U5</accession>
<evidence type="ECO:0000313" key="2">
    <source>
        <dbReference type="EMBL" id="SDZ93548.1"/>
    </source>
</evidence>
<evidence type="ECO:0000259" key="1">
    <source>
        <dbReference type="PROSITE" id="PS50206"/>
    </source>
</evidence>
<dbReference type="PROSITE" id="PS50206">
    <property type="entry name" value="RHODANESE_3"/>
    <property type="match status" value="1"/>
</dbReference>
<dbReference type="AlphaFoldDB" id="A0A1H3X4U5"/>
<dbReference type="STRING" id="89524.SAMN05444370_102244"/>
<proteinExistence type="predicted"/>
<evidence type="ECO:0000313" key="3">
    <source>
        <dbReference type="Proteomes" id="UP000198703"/>
    </source>
</evidence>
<dbReference type="EMBL" id="FNQM01000002">
    <property type="protein sequence ID" value="SDZ93548.1"/>
    <property type="molecule type" value="Genomic_DNA"/>
</dbReference>
<dbReference type="InterPro" id="IPR036873">
    <property type="entry name" value="Rhodanese-like_dom_sf"/>
</dbReference>
<feature type="domain" description="Rhodanese" evidence="1">
    <location>
        <begin position="23"/>
        <end position="135"/>
    </location>
</feature>
<keyword evidence="2" id="KW-0808">Transferase</keyword>
<gene>
    <name evidence="2" type="ORF">SAMN05444370_102244</name>
</gene>
<name>A0A1H3X4U5_9RHOB</name>
<sequence length="149" mass="15806">MAAPSAGEIGLVTPDEAWRMALSGEDALIVDVRSRAEWTFVGAPDLGDAGASIAFVEWTQFPGGAPNPAFVETVERAAAEAGCSRILFLCRSGARSDAAARTMQARFAETGRAVACFNVAEGFEGDLDADGRRGRRSGWKARGLPWRQS</sequence>
<dbReference type="GO" id="GO:0016740">
    <property type="term" value="F:transferase activity"/>
    <property type="evidence" value="ECO:0007669"/>
    <property type="project" value="UniProtKB-KW"/>
</dbReference>
<reference evidence="2 3" key="1">
    <citation type="submission" date="2016-10" db="EMBL/GenBank/DDBJ databases">
        <authorList>
            <person name="de Groot N.N."/>
        </authorList>
    </citation>
    <scope>NUCLEOTIDE SEQUENCE [LARGE SCALE GENOMIC DNA]</scope>
    <source>
        <strain evidence="2 3">DSM 15345</strain>
    </source>
</reference>
<protein>
    <submittedName>
        <fullName evidence="2">Rhodanese-related sulfurtransferase</fullName>
    </submittedName>
</protein>
<dbReference type="Gene3D" id="3.40.250.10">
    <property type="entry name" value="Rhodanese-like domain"/>
    <property type="match status" value="1"/>
</dbReference>
<keyword evidence="3" id="KW-1185">Reference proteome</keyword>
<dbReference type="RefSeq" id="WP_093248613.1">
    <property type="nucleotide sequence ID" value="NZ_FNQM01000002.1"/>
</dbReference>
<dbReference type="OrthoDB" id="9815890at2"/>
<dbReference type="Proteomes" id="UP000198703">
    <property type="component" value="Unassembled WGS sequence"/>
</dbReference>
<dbReference type="InterPro" id="IPR001763">
    <property type="entry name" value="Rhodanese-like_dom"/>
</dbReference>